<dbReference type="InterPro" id="IPR037771">
    <property type="entry name" value="C2_WWC"/>
</dbReference>
<evidence type="ECO:0000256" key="16">
    <source>
        <dbReference type="SAM" id="MobiDB-lite"/>
    </source>
</evidence>
<comment type="subunit">
    <text evidence="14">Forms a complex with Mer and Ex. Interacts (via domain WW 1) with Ex (via RXPPXY motif). Interacts with Mer, Sav, Hpo and Wts.</text>
</comment>
<dbReference type="PROSITE" id="PS01159">
    <property type="entry name" value="WW_DOMAIN_1"/>
    <property type="match status" value="1"/>
</dbReference>
<keyword evidence="10 15" id="KW-0175">Coiled coil</keyword>
<dbReference type="PANTHER" id="PTHR14791:SF29">
    <property type="entry name" value="PROTEIN KIBRA"/>
    <property type="match status" value="1"/>
</dbReference>
<dbReference type="InterPro" id="IPR051105">
    <property type="entry name" value="WWC/KIBRA_Hippo_Reg"/>
</dbReference>
<evidence type="ECO:0000256" key="15">
    <source>
        <dbReference type="SAM" id="Coils"/>
    </source>
</evidence>
<evidence type="ECO:0000313" key="20">
    <source>
        <dbReference type="RefSeq" id="XP_013775093.1"/>
    </source>
</evidence>
<feature type="region of interest" description="Disordered" evidence="16">
    <location>
        <begin position="434"/>
        <end position="457"/>
    </location>
</feature>
<name>A0ABM1B5A0_LIMPO</name>
<keyword evidence="7" id="KW-0597">Phosphoprotein</keyword>
<dbReference type="Gene3D" id="2.60.40.150">
    <property type="entry name" value="C2 domain"/>
    <property type="match status" value="1"/>
</dbReference>
<evidence type="ECO:0000256" key="4">
    <source>
        <dbReference type="ARBA" id="ARBA00013712"/>
    </source>
</evidence>
<keyword evidence="19" id="KW-1185">Reference proteome</keyword>
<dbReference type="GeneID" id="106459966"/>
<evidence type="ECO:0000256" key="14">
    <source>
        <dbReference type="ARBA" id="ARBA00025969"/>
    </source>
</evidence>
<comment type="similarity">
    <text evidence="3">Belongs to the WWC family. KIBRA subfamily.</text>
</comment>
<feature type="region of interest" description="Disordered" evidence="16">
    <location>
        <begin position="858"/>
        <end position="880"/>
    </location>
</feature>
<evidence type="ECO:0000259" key="17">
    <source>
        <dbReference type="PROSITE" id="PS50004"/>
    </source>
</evidence>
<feature type="domain" description="WW" evidence="18">
    <location>
        <begin position="9"/>
        <end position="42"/>
    </location>
</feature>
<feature type="compositionally biased region" description="Polar residues" evidence="16">
    <location>
        <begin position="1074"/>
        <end position="1091"/>
    </location>
</feature>
<sequence>MPVGRNDDIPLPDGWDIGRDYDGKIYFIDHINHQTTWIDPRDRCAKPQTFADCSGDELPYGWEQCHDPTVGYYYVDHITQTNQLEDPRQQWRQLQEAMLKEYLVSAQEELTSKQEMYDVKQQRLSLALDEYHQLNSTIAGLSTCPSTSSLCSTGSAASSSSSVTKYDPDLLKVDVAVARERVERLRQELSQICTEMHYKEQGLEVLSRVEQQFSGQSVVYTIEEAQAVMDEIRNVQKSLRTGRKEKADLMQNLARLKDDLVCLHTTPTDDPILCNPMEKVSTASQTELSGEYGHLGARLAEMTRMRLQYDEMRKVVHRIQQELADLEDIMSPGQVESDKDRLLLIQEKEQLLREFRSRITKERSQNEIASIQAEISKLEEDVGNAREMSNKAIAERLRLHEQKNSLLQQLKDAIRHTTFLESKLKSFSASTLSVSSSSSLGSLSTESLSTSSKGSLSSLSFTDIYGLPPIAVSLSLEDIHKQVCQIQQGSTQNISSRAACDDLSSPALGSGLRGPSLSPRSSLSSVSPPFSPYDPTFEPVHWERQHRIDMNHIQEQLGELQLVSTSPEILPSSSLNTVSLDHHHKGNLSPTCLQSSEDLYVFPPQQHSLEPIGETLGNASLSPICEHGFNPDIAGHPGSASRQGMCAADSDESVAGDSGVFEASVKKRGKDRRGQHNSNIEAAQVQVKLRYALEDGLLHVGVERARNLMALFVPDNYKVYIKVSLLPGSSDALQKDSTKFLESLRKPTIGENFRFPISMPKLYTKTLQVSVCCVAPSGEEEYLGGAQVSLADFNPDITITKWYNVLNFSFLQPESLHEKNQKVFVLKEESSDESTIISSQTSTLTRNQDPNIVEYDALVTGDDDDDGDEESDDEEENLEEECKDVVYTTEYQESQYAGDDECEEDVCEECLAERLTQQVELCDKETNTECVFPPFRGKQNQTEDTTSRTSVIKRSQTFTPSVAVNKNQYICRLNRSDSDSSMPLYRKGTTFQRNSARRQSLRLKKTSKNNPEERRLEKRLKRTSREIYRLRRNRKKQPDISSFREKMAFFTRVNNVIPSLASSENVETVTSQNSCVPLNSKSSGPSKQNIKVDSADTEQRFEYTIDPEYGVEV</sequence>
<dbReference type="SMART" id="SM00239">
    <property type="entry name" value="C2"/>
    <property type="match status" value="1"/>
</dbReference>
<evidence type="ECO:0000256" key="5">
    <source>
        <dbReference type="ARBA" id="ARBA00022475"/>
    </source>
</evidence>
<evidence type="ECO:0000256" key="8">
    <source>
        <dbReference type="ARBA" id="ARBA00022737"/>
    </source>
</evidence>
<dbReference type="InterPro" id="IPR036020">
    <property type="entry name" value="WW_dom_sf"/>
</dbReference>
<evidence type="ECO:0000256" key="2">
    <source>
        <dbReference type="ARBA" id="ARBA00004496"/>
    </source>
</evidence>
<dbReference type="Gene3D" id="2.20.70.10">
    <property type="match status" value="2"/>
</dbReference>
<evidence type="ECO:0000256" key="6">
    <source>
        <dbReference type="ARBA" id="ARBA00022490"/>
    </source>
</evidence>
<dbReference type="SUPFAM" id="SSF51045">
    <property type="entry name" value="WW domain"/>
    <property type="match status" value="2"/>
</dbReference>
<evidence type="ECO:0000256" key="3">
    <source>
        <dbReference type="ARBA" id="ARBA00010585"/>
    </source>
</evidence>
<reference evidence="20" key="1">
    <citation type="submission" date="2025-08" db="UniProtKB">
        <authorList>
            <consortium name="RefSeq"/>
        </authorList>
    </citation>
    <scope>IDENTIFICATION</scope>
    <source>
        <tissue evidence="20">Muscle</tissue>
    </source>
</reference>
<dbReference type="Pfam" id="PF00168">
    <property type="entry name" value="C2"/>
    <property type="match status" value="1"/>
</dbReference>
<keyword evidence="5" id="KW-1003">Cell membrane</keyword>
<organism evidence="19 20">
    <name type="scientific">Limulus polyphemus</name>
    <name type="common">Atlantic horseshoe crab</name>
    <dbReference type="NCBI Taxonomy" id="6850"/>
    <lineage>
        <taxon>Eukaryota</taxon>
        <taxon>Metazoa</taxon>
        <taxon>Ecdysozoa</taxon>
        <taxon>Arthropoda</taxon>
        <taxon>Chelicerata</taxon>
        <taxon>Merostomata</taxon>
        <taxon>Xiphosura</taxon>
        <taxon>Limulidae</taxon>
        <taxon>Limulus</taxon>
    </lineage>
</organism>
<evidence type="ECO:0000256" key="11">
    <source>
        <dbReference type="ARBA" id="ARBA00023136"/>
    </source>
</evidence>
<dbReference type="InterPro" id="IPR035892">
    <property type="entry name" value="C2_domain_sf"/>
</dbReference>
<evidence type="ECO:0000259" key="18">
    <source>
        <dbReference type="PROSITE" id="PS50020"/>
    </source>
</evidence>
<dbReference type="PROSITE" id="PS50004">
    <property type="entry name" value="C2"/>
    <property type="match status" value="1"/>
</dbReference>
<feature type="coiled-coil region" evidence="15">
    <location>
        <begin position="302"/>
        <end position="395"/>
    </location>
</feature>
<feature type="region of interest" description="Disordered" evidence="16">
    <location>
        <begin position="1074"/>
        <end position="1096"/>
    </location>
</feature>
<protein>
    <recommendedName>
        <fullName evidence="4">Protein kibra</fullName>
    </recommendedName>
</protein>
<comment type="subcellular location">
    <subcellularLocation>
        <location evidence="1">Apical cell membrane</location>
    </subcellularLocation>
    <subcellularLocation>
        <location evidence="2">Cytoplasm</location>
    </subcellularLocation>
</comment>
<dbReference type="SMART" id="SM00456">
    <property type="entry name" value="WW"/>
    <property type="match status" value="2"/>
</dbReference>
<keyword evidence="9" id="KW-0805">Transcription regulation</keyword>
<keyword evidence="12" id="KW-0804">Transcription</keyword>
<dbReference type="PANTHER" id="PTHR14791">
    <property type="entry name" value="BOMB/KIRA PROTEINS"/>
    <property type="match status" value="1"/>
</dbReference>
<evidence type="ECO:0000256" key="1">
    <source>
        <dbReference type="ARBA" id="ARBA00004221"/>
    </source>
</evidence>
<feature type="domain" description="C2" evidence="17">
    <location>
        <begin position="681"/>
        <end position="803"/>
    </location>
</feature>
<evidence type="ECO:0000256" key="10">
    <source>
        <dbReference type="ARBA" id="ARBA00023054"/>
    </source>
</evidence>
<dbReference type="SUPFAM" id="SSF49562">
    <property type="entry name" value="C2 domain (Calcium/lipid-binding domain, CaLB)"/>
    <property type="match status" value="1"/>
</dbReference>
<dbReference type="InterPro" id="IPR057747">
    <property type="entry name" value="WWC1_hairpin"/>
</dbReference>
<dbReference type="InterPro" id="IPR001202">
    <property type="entry name" value="WW_dom"/>
</dbReference>
<keyword evidence="11" id="KW-0472">Membrane</keyword>
<evidence type="ECO:0000256" key="9">
    <source>
        <dbReference type="ARBA" id="ARBA00023015"/>
    </source>
</evidence>
<feature type="compositionally biased region" description="Low complexity" evidence="16">
    <location>
        <begin position="509"/>
        <end position="528"/>
    </location>
</feature>
<feature type="compositionally biased region" description="Acidic residues" evidence="16">
    <location>
        <begin position="861"/>
        <end position="880"/>
    </location>
</feature>
<keyword evidence="8" id="KW-0677">Repeat</keyword>
<accession>A0ABM1B5A0</accession>
<feature type="region of interest" description="Disordered" evidence="16">
    <location>
        <begin position="509"/>
        <end position="530"/>
    </location>
</feature>
<keyword evidence="6" id="KW-0963">Cytoplasm</keyword>
<proteinExistence type="inferred from homology"/>
<dbReference type="CDD" id="cd00201">
    <property type="entry name" value="WW"/>
    <property type="match status" value="2"/>
</dbReference>
<dbReference type="RefSeq" id="XP_013775093.1">
    <property type="nucleotide sequence ID" value="XM_013919639.2"/>
</dbReference>
<evidence type="ECO:0000256" key="13">
    <source>
        <dbReference type="ARBA" id="ARBA00024960"/>
    </source>
</evidence>
<dbReference type="PROSITE" id="PS50020">
    <property type="entry name" value="WW_DOMAIN_2"/>
    <property type="match status" value="2"/>
</dbReference>
<comment type="function">
    <text evidence="13">Regulator of the Hippo/SWH (Sav/Wts/Hpo) signaling pathway, a signaling pathway that plays a pivotal role in organ size control and tumor suppression by restricting proliferation and promoting apoptosis. The core of this pathway is composed of a kinase cascade wherein Hippo (Hpo), in complex with its regulatory protein Salvador (Sav), phosphorylates and activates Warts (Wts) in complex with its regulatory protein Mats, which in turn phosphorylates and inactivates the Yorkie (Yki) oncoprotein. Kibra acts synergistically along with Ex and Mer to regulate the Hippo signaling pathway.</text>
</comment>
<dbReference type="Proteomes" id="UP000694941">
    <property type="component" value="Unplaced"/>
</dbReference>
<dbReference type="Pfam" id="PF25802">
    <property type="entry name" value="WWC1"/>
    <property type="match status" value="1"/>
</dbReference>
<gene>
    <name evidence="20" type="primary">LOC106459966</name>
</gene>
<dbReference type="CDD" id="cd08680">
    <property type="entry name" value="C2_Kibra"/>
    <property type="match status" value="1"/>
</dbReference>
<evidence type="ECO:0000313" key="19">
    <source>
        <dbReference type="Proteomes" id="UP000694941"/>
    </source>
</evidence>
<evidence type="ECO:0000256" key="12">
    <source>
        <dbReference type="ARBA" id="ARBA00023163"/>
    </source>
</evidence>
<dbReference type="Pfam" id="PF00397">
    <property type="entry name" value="WW"/>
    <property type="match status" value="2"/>
</dbReference>
<evidence type="ECO:0000256" key="7">
    <source>
        <dbReference type="ARBA" id="ARBA00022553"/>
    </source>
</evidence>
<feature type="domain" description="WW" evidence="18">
    <location>
        <begin position="56"/>
        <end position="89"/>
    </location>
</feature>
<dbReference type="InterPro" id="IPR000008">
    <property type="entry name" value="C2_dom"/>
</dbReference>